<evidence type="ECO:0000259" key="15">
    <source>
        <dbReference type="PROSITE" id="PS50011"/>
    </source>
</evidence>
<evidence type="ECO:0000256" key="1">
    <source>
        <dbReference type="ARBA" id="ARBA00003747"/>
    </source>
</evidence>
<evidence type="ECO:0000256" key="2">
    <source>
        <dbReference type="ARBA" id="ARBA00011534"/>
    </source>
</evidence>
<evidence type="ECO:0000256" key="7">
    <source>
        <dbReference type="ARBA" id="ARBA00022679"/>
    </source>
</evidence>
<evidence type="ECO:0000256" key="9">
    <source>
        <dbReference type="ARBA" id="ARBA00022777"/>
    </source>
</evidence>
<dbReference type="AlphaFoldDB" id="A0AAV9J9N5"/>
<proteinExistence type="predicted"/>
<feature type="domain" description="Protein kinase" evidence="15">
    <location>
        <begin position="56"/>
        <end position="416"/>
    </location>
</feature>
<dbReference type="PROSITE" id="PS00109">
    <property type="entry name" value="PROTEIN_KINASE_TYR"/>
    <property type="match status" value="1"/>
</dbReference>
<dbReference type="GO" id="GO:0005634">
    <property type="term" value="C:nucleus"/>
    <property type="evidence" value="ECO:0007669"/>
    <property type="project" value="TreeGrafter"/>
</dbReference>
<dbReference type="EMBL" id="JAVFHQ010000050">
    <property type="protein sequence ID" value="KAK4541660.1"/>
    <property type="molecule type" value="Genomic_DNA"/>
</dbReference>
<evidence type="ECO:0000256" key="6">
    <source>
        <dbReference type="ARBA" id="ARBA00022527"/>
    </source>
</evidence>
<comment type="caution">
    <text evidence="16">The sequence shown here is derived from an EMBL/GenBank/DDBJ whole genome shotgun (WGS) entry which is preliminary data.</text>
</comment>
<organism evidence="16 17">
    <name type="scientific">Oleoguttula mirabilis</name>
    <dbReference type="NCBI Taxonomy" id="1507867"/>
    <lineage>
        <taxon>Eukaryota</taxon>
        <taxon>Fungi</taxon>
        <taxon>Dikarya</taxon>
        <taxon>Ascomycota</taxon>
        <taxon>Pezizomycotina</taxon>
        <taxon>Dothideomycetes</taxon>
        <taxon>Dothideomycetidae</taxon>
        <taxon>Mycosphaerellales</taxon>
        <taxon>Teratosphaeriaceae</taxon>
        <taxon>Oleoguttula</taxon>
    </lineage>
</organism>
<dbReference type="Gene3D" id="1.10.510.10">
    <property type="entry name" value="Transferase(Phosphotransferase) domain 1"/>
    <property type="match status" value="1"/>
</dbReference>
<sequence>MVHVLPSILRQKRWPESSVRAPDVEGDEPLQEERAPHTDLNCFYPMRIGEVLKSRYQVTAKLGCGGRSTVWLARDLRQWRWKPSEYVAIKVTVTGDVEDKEAGDSELQRLQLILKANKKHPGHDSVRNLLRHFYLTGPGGKHLCLVFEPLRESLGSIKYHWTTRMVTVSLLKVVAGLVLDGLDYLHTECHIIHCDLSESNIIFRFADKSRRETLDLHSQIERTNPLSVKRLRDRTIYMPHDAFGPIVSHLGAAVITDFDVSVSGEDDADRIHDIQPQGYTAPEVMLRAGWSYSTNIWNFGVVLCGLVEGKPLFDDAEREHWRDFSEPLSFARMIAFLGPPPAALLERAERLSEFYDEDGAFRHAELVPEGCSFEAFFTRVEGEDKEVFIGFVRRMLKWAPDERAEANGGECSEEQT</sequence>
<dbReference type="GO" id="GO:0005524">
    <property type="term" value="F:ATP binding"/>
    <property type="evidence" value="ECO:0007669"/>
    <property type="project" value="UniProtKB-KW"/>
</dbReference>
<evidence type="ECO:0000313" key="16">
    <source>
        <dbReference type="EMBL" id="KAK4541660.1"/>
    </source>
</evidence>
<evidence type="ECO:0000313" key="17">
    <source>
        <dbReference type="Proteomes" id="UP001324427"/>
    </source>
</evidence>
<evidence type="ECO:0000256" key="14">
    <source>
        <dbReference type="ARBA" id="ARBA00048679"/>
    </source>
</evidence>
<protein>
    <recommendedName>
        <fullName evidence="5">EKC/KEOPS complex subunit BUD32</fullName>
        <ecNumber evidence="3">2.7.11.1</ecNumber>
    </recommendedName>
    <alternativeName>
        <fullName evidence="11 12">Atypical Serine/threonine protein kinase BUD32</fullName>
    </alternativeName>
    <alternativeName>
        <fullName evidence="4">EKC/KEOPS complex subunit bud32</fullName>
    </alternativeName>
</protein>
<evidence type="ECO:0000256" key="13">
    <source>
        <dbReference type="ARBA" id="ARBA00047899"/>
    </source>
</evidence>
<dbReference type="InterPro" id="IPR011009">
    <property type="entry name" value="Kinase-like_dom_sf"/>
</dbReference>
<comment type="catalytic activity">
    <reaction evidence="14">
        <text>L-seryl-[protein] + ATP = O-phospho-L-seryl-[protein] + ADP + H(+)</text>
        <dbReference type="Rhea" id="RHEA:17989"/>
        <dbReference type="Rhea" id="RHEA-COMP:9863"/>
        <dbReference type="Rhea" id="RHEA-COMP:11604"/>
        <dbReference type="ChEBI" id="CHEBI:15378"/>
        <dbReference type="ChEBI" id="CHEBI:29999"/>
        <dbReference type="ChEBI" id="CHEBI:30616"/>
        <dbReference type="ChEBI" id="CHEBI:83421"/>
        <dbReference type="ChEBI" id="CHEBI:456216"/>
        <dbReference type="EC" id="2.7.11.1"/>
    </reaction>
</comment>
<dbReference type="GO" id="GO:0000245">
    <property type="term" value="P:spliceosomal complex assembly"/>
    <property type="evidence" value="ECO:0007669"/>
    <property type="project" value="TreeGrafter"/>
</dbReference>
<keyword evidence="10" id="KW-0067">ATP-binding</keyword>
<dbReference type="Gene3D" id="3.30.200.20">
    <property type="entry name" value="Phosphorylase Kinase, domain 1"/>
    <property type="match status" value="1"/>
</dbReference>
<dbReference type="SMART" id="SM00220">
    <property type="entry name" value="S_TKc"/>
    <property type="match status" value="1"/>
</dbReference>
<evidence type="ECO:0000256" key="5">
    <source>
        <dbReference type="ARBA" id="ARBA00019973"/>
    </source>
</evidence>
<evidence type="ECO:0000256" key="12">
    <source>
        <dbReference type="ARBA" id="ARBA00033194"/>
    </source>
</evidence>
<dbReference type="InterPro" id="IPR051334">
    <property type="entry name" value="SRPK"/>
</dbReference>
<comment type="subunit">
    <text evidence="2">Component of the EKC/KEOPS complex composed of at least BUD32, CGI121, GON7, KAE1 and PCC1; the whole complex dimerizes.</text>
</comment>
<keyword evidence="17" id="KW-1185">Reference proteome</keyword>
<keyword evidence="8" id="KW-0547">Nucleotide-binding</keyword>
<evidence type="ECO:0000256" key="8">
    <source>
        <dbReference type="ARBA" id="ARBA00022741"/>
    </source>
</evidence>
<evidence type="ECO:0000256" key="11">
    <source>
        <dbReference type="ARBA" id="ARBA00030980"/>
    </source>
</evidence>
<dbReference type="EC" id="2.7.11.1" evidence="3"/>
<accession>A0AAV9J9N5</accession>
<dbReference type="InterPro" id="IPR000719">
    <property type="entry name" value="Prot_kinase_dom"/>
</dbReference>
<comment type="function">
    <text evidence="1">Component of the EKC/KEOPS complex that is required for the formation of a threonylcarbamoyl group on adenosine at position 37 (t(6)A37) in tRNAs that read codons beginning with adenine. The complex is probably involved in the transfer of the threonylcarbamoyl moiety of threonylcarbamoyl-AMP (TC-AMP) to the N6 group of A37. BUD32 has ATPase activity in the context of the EKC/KEOPS complex and likely plays a supporting role to the catalytic subunit KAE1. The EKC/KEOPS complex also promotes both telomere uncapping and telomere elongation. The complex is required for efficient recruitment of transcriptional coactivators.</text>
</comment>
<dbReference type="PANTHER" id="PTHR47634">
    <property type="entry name" value="PROTEIN KINASE DOMAIN-CONTAINING PROTEIN-RELATED"/>
    <property type="match status" value="1"/>
</dbReference>
<dbReference type="Proteomes" id="UP001324427">
    <property type="component" value="Unassembled WGS sequence"/>
</dbReference>
<evidence type="ECO:0000256" key="3">
    <source>
        <dbReference type="ARBA" id="ARBA00012513"/>
    </source>
</evidence>
<dbReference type="PROSITE" id="PS50011">
    <property type="entry name" value="PROTEIN_KINASE_DOM"/>
    <property type="match status" value="1"/>
</dbReference>
<dbReference type="GO" id="GO:0005737">
    <property type="term" value="C:cytoplasm"/>
    <property type="evidence" value="ECO:0007669"/>
    <property type="project" value="TreeGrafter"/>
</dbReference>
<dbReference type="Pfam" id="PF00069">
    <property type="entry name" value="Pkinase"/>
    <property type="match status" value="2"/>
</dbReference>
<dbReference type="GO" id="GO:0050684">
    <property type="term" value="P:regulation of mRNA processing"/>
    <property type="evidence" value="ECO:0007669"/>
    <property type="project" value="TreeGrafter"/>
</dbReference>
<dbReference type="InterPro" id="IPR008266">
    <property type="entry name" value="Tyr_kinase_AS"/>
</dbReference>
<dbReference type="PANTHER" id="PTHR47634:SF9">
    <property type="entry name" value="PROTEIN KINASE DOMAIN-CONTAINING PROTEIN-RELATED"/>
    <property type="match status" value="1"/>
</dbReference>
<comment type="catalytic activity">
    <reaction evidence="13">
        <text>L-threonyl-[protein] + ATP = O-phospho-L-threonyl-[protein] + ADP + H(+)</text>
        <dbReference type="Rhea" id="RHEA:46608"/>
        <dbReference type="Rhea" id="RHEA-COMP:11060"/>
        <dbReference type="Rhea" id="RHEA-COMP:11605"/>
        <dbReference type="ChEBI" id="CHEBI:15378"/>
        <dbReference type="ChEBI" id="CHEBI:30013"/>
        <dbReference type="ChEBI" id="CHEBI:30616"/>
        <dbReference type="ChEBI" id="CHEBI:61977"/>
        <dbReference type="ChEBI" id="CHEBI:456216"/>
        <dbReference type="EC" id="2.7.11.1"/>
    </reaction>
</comment>
<gene>
    <name evidence="16" type="ORF">LTR36_007804</name>
</gene>
<reference evidence="16 17" key="1">
    <citation type="submission" date="2021-11" db="EMBL/GenBank/DDBJ databases">
        <title>Black yeast isolated from Biological Soil Crust.</title>
        <authorList>
            <person name="Kurbessoian T."/>
        </authorList>
    </citation>
    <scope>NUCLEOTIDE SEQUENCE [LARGE SCALE GENOMIC DNA]</scope>
    <source>
        <strain evidence="16 17">CCFEE 5522</strain>
    </source>
</reference>
<keyword evidence="9" id="KW-0418">Kinase</keyword>
<dbReference type="GO" id="GO:0004674">
    <property type="term" value="F:protein serine/threonine kinase activity"/>
    <property type="evidence" value="ECO:0007669"/>
    <property type="project" value="UniProtKB-KW"/>
</dbReference>
<evidence type="ECO:0000256" key="10">
    <source>
        <dbReference type="ARBA" id="ARBA00022840"/>
    </source>
</evidence>
<name>A0AAV9J9N5_9PEZI</name>
<keyword evidence="7" id="KW-0808">Transferase</keyword>
<dbReference type="SUPFAM" id="SSF56112">
    <property type="entry name" value="Protein kinase-like (PK-like)"/>
    <property type="match status" value="1"/>
</dbReference>
<evidence type="ECO:0000256" key="4">
    <source>
        <dbReference type="ARBA" id="ARBA00013948"/>
    </source>
</evidence>
<keyword evidence="6" id="KW-0723">Serine/threonine-protein kinase</keyword>